<dbReference type="Pfam" id="PF18701">
    <property type="entry name" value="DUF5641"/>
    <property type="match status" value="1"/>
</dbReference>
<evidence type="ECO:0000313" key="3">
    <source>
        <dbReference type="Proteomes" id="UP000053825"/>
    </source>
</evidence>
<accession>A0A0L7R7H1</accession>
<protein>
    <recommendedName>
        <fullName evidence="1">DUF5641 domain-containing protein</fullName>
    </recommendedName>
</protein>
<evidence type="ECO:0000313" key="2">
    <source>
        <dbReference type="EMBL" id="KOC66783.1"/>
    </source>
</evidence>
<dbReference type="PANTHER" id="PTHR47331:SF5">
    <property type="entry name" value="RIBONUCLEASE H"/>
    <property type="match status" value="1"/>
</dbReference>
<evidence type="ECO:0000259" key="1">
    <source>
        <dbReference type="Pfam" id="PF18701"/>
    </source>
</evidence>
<dbReference type="InterPro" id="IPR040676">
    <property type="entry name" value="DUF5641"/>
</dbReference>
<feature type="domain" description="DUF5641" evidence="1">
    <location>
        <begin position="1"/>
        <end position="87"/>
    </location>
</feature>
<gene>
    <name evidence="2" type="ORF">WH47_01226</name>
</gene>
<dbReference type="Proteomes" id="UP000053825">
    <property type="component" value="Unassembled WGS sequence"/>
</dbReference>
<dbReference type="PANTHER" id="PTHR47331">
    <property type="entry name" value="PHD-TYPE DOMAIN-CONTAINING PROTEIN"/>
    <property type="match status" value="1"/>
</dbReference>
<reference evidence="2 3" key="1">
    <citation type="submission" date="2015-07" db="EMBL/GenBank/DDBJ databases">
        <title>The genome of Habropoda laboriosa.</title>
        <authorList>
            <person name="Pan H."/>
            <person name="Kapheim K."/>
        </authorList>
    </citation>
    <scope>NUCLEOTIDE SEQUENCE [LARGE SCALE GENOMIC DNA]</scope>
    <source>
        <strain evidence="2">0110345459</strain>
    </source>
</reference>
<proteinExistence type="predicted"/>
<dbReference type="AlphaFoldDB" id="A0A0L7R7H1"/>
<organism evidence="2 3">
    <name type="scientific">Habropoda laboriosa</name>
    <dbReference type="NCBI Taxonomy" id="597456"/>
    <lineage>
        <taxon>Eukaryota</taxon>
        <taxon>Metazoa</taxon>
        <taxon>Ecdysozoa</taxon>
        <taxon>Arthropoda</taxon>
        <taxon>Hexapoda</taxon>
        <taxon>Insecta</taxon>
        <taxon>Pterygota</taxon>
        <taxon>Neoptera</taxon>
        <taxon>Endopterygota</taxon>
        <taxon>Hymenoptera</taxon>
        <taxon>Apocrita</taxon>
        <taxon>Aculeata</taxon>
        <taxon>Apoidea</taxon>
        <taxon>Anthophila</taxon>
        <taxon>Apidae</taxon>
        <taxon>Habropoda</taxon>
    </lineage>
</organism>
<sequence>MLQHFWQRWQAEYLHQLQQRNKWRKNSHATFGPGTLVLIKDDNLPPLKWRLGRIVELHPGTDNITRVVSIKSAEGLVKRPLTKICVLPMDQEIEIPPDK</sequence>
<dbReference type="EMBL" id="KQ414641">
    <property type="protein sequence ID" value="KOC66783.1"/>
    <property type="molecule type" value="Genomic_DNA"/>
</dbReference>
<dbReference type="STRING" id="597456.A0A0L7R7H1"/>
<dbReference type="OrthoDB" id="6599864at2759"/>
<name>A0A0L7R7H1_9HYME</name>
<keyword evidence="3" id="KW-1185">Reference proteome</keyword>